<protein>
    <submittedName>
        <fullName evidence="1">Uncharacterized protein</fullName>
    </submittedName>
</protein>
<proteinExistence type="predicted"/>
<dbReference type="AlphaFoldDB" id="A0A194QCA2"/>
<evidence type="ECO:0000313" key="1">
    <source>
        <dbReference type="EMBL" id="KPJ01061.1"/>
    </source>
</evidence>
<evidence type="ECO:0000313" key="2">
    <source>
        <dbReference type="Proteomes" id="UP000053268"/>
    </source>
</evidence>
<keyword evidence="2" id="KW-1185">Reference proteome</keyword>
<accession>A0A194QCA2</accession>
<dbReference type="Proteomes" id="UP000053268">
    <property type="component" value="Unassembled WGS sequence"/>
</dbReference>
<sequence length="75" mass="8183">MSDIEEEAGRYVHEDQDLDQHDAPAAALAVLSVACWLAGEAPPARRSPKVNVERRDLVGPLRKGIKLSRPQGLLV</sequence>
<reference evidence="1 2" key="1">
    <citation type="journal article" date="2015" name="Nat. Commun.">
        <title>Outbred genome sequencing and CRISPR/Cas9 gene editing in butterflies.</title>
        <authorList>
            <person name="Li X."/>
            <person name="Fan D."/>
            <person name="Zhang W."/>
            <person name="Liu G."/>
            <person name="Zhang L."/>
            <person name="Zhao L."/>
            <person name="Fang X."/>
            <person name="Chen L."/>
            <person name="Dong Y."/>
            <person name="Chen Y."/>
            <person name="Ding Y."/>
            <person name="Zhao R."/>
            <person name="Feng M."/>
            <person name="Zhu Y."/>
            <person name="Feng Y."/>
            <person name="Jiang X."/>
            <person name="Zhu D."/>
            <person name="Xiang H."/>
            <person name="Feng X."/>
            <person name="Li S."/>
            <person name="Wang J."/>
            <person name="Zhang G."/>
            <person name="Kronforst M.R."/>
            <person name="Wang W."/>
        </authorList>
    </citation>
    <scope>NUCLEOTIDE SEQUENCE [LARGE SCALE GENOMIC DNA]</scope>
    <source>
        <strain evidence="1">Ya'a_city_454_Px</strain>
        <tissue evidence="1">Whole body</tissue>
    </source>
</reference>
<name>A0A194QCA2_PAPXU</name>
<gene>
    <name evidence="1" type="ORF">RR46_05326</name>
</gene>
<organism evidence="1 2">
    <name type="scientific">Papilio xuthus</name>
    <name type="common">Asian swallowtail butterfly</name>
    <dbReference type="NCBI Taxonomy" id="66420"/>
    <lineage>
        <taxon>Eukaryota</taxon>
        <taxon>Metazoa</taxon>
        <taxon>Ecdysozoa</taxon>
        <taxon>Arthropoda</taxon>
        <taxon>Hexapoda</taxon>
        <taxon>Insecta</taxon>
        <taxon>Pterygota</taxon>
        <taxon>Neoptera</taxon>
        <taxon>Endopterygota</taxon>
        <taxon>Lepidoptera</taxon>
        <taxon>Glossata</taxon>
        <taxon>Ditrysia</taxon>
        <taxon>Papilionoidea</taxon>
        <taxon>Papilionidae</taxon>
        <taxon>Papilioninae</taxon>
        <taxon>Papilio</taxon>
    </lineage>
</organism>
<dbReference type="EMBL" id="KQ459439">
    <property type="protein sequence ID" value="KPJ01061.1"/>
    <property type="molecule type" value="Genomic_DNA"/>
</dbReference>